<comment type="similarity">
    <text evidence="3">Belongs to the UbiH/COQ6 family.</text>
</comment>
<protein>
    <submittedName>
        <fullName evidence="10">2-octaprenyl-3-methyl-6-methoxy-1,4-benzoquinol hydroxylase</fullName>
    </submittedName>
</protein>
<evidence type="ECO:0000256" key="1">
    <source>
        <dbReference type="ARBA" id="ARBA00001974"/>
    </source>
</evidence>
<gene>
    <name evidence="10" type="ORF">GPM19_13340</name>
</gene>
<dbReference type="UniPathway" id="UPA00232"/>
<evidence type="ECO:0000256" key="4">
    <source>
        <dbReference type="ARBA" id="ARBA00022630"/>
    </source>
</evidence>
<dbReference type="NCBIfam" id="TIGR01988">
    <property type="entry name" value="Ubi-OHases"/>
    <property type="match status" value="1"/>
</dbReference>
<dbReference type="InterPro" id="IPR051205">
    <property type="entry name" value="UbiH/COQ6_monooxygenase"/>
</dbReference>
<dbReference type="InterPro" id="IPR036188">
    <property type="entry name" value="FAD/NAD-bd_sf"/>
</dbReference>
<dbReference type="PANTHER" id="PTHR43876">
    <property type="entry name" value="UBIQUINONE BIOSYNTHESIS MONOOXYGENASE COQ6, MITOCHONDRIAL"/>
    <property type="match status" value="1"/>
</dbReference>
<dbReference type="SUPFAM" id="SSF51905">
    <property type="entry name" value="FAD/NAD(P)-binding domain"/>
    <property type="match status" value="1"/>
</dbReference>
<dbReference type="FunFam" id="3.50.50.60:FF:000021">
    <property type="entry name" value="Ubiquinone biosynthesis monooxygenase COQ6"/>
    <property type="match status" value="1"/>
</dbReference>
<dbReference type="GO" id="GO:0006744">
    <property type="term" value="P:ubiquinone biosynthetic process"/>
    <property type="evidence" value="ECO:0007669"/>
    <property type="project" value="UniProtKB-UniPathway"/>
</dbReference>
<dbReference type="Proteomes" id="UP000437638">
    <property type="component" value="Unassembled WGS sequence"/>
</dbReference>
<keyword evidence="4" id="KW-0285">Flavoprotein</keyword>
<dbReference type="GO" id="GO:0110142">
    <property type="term" value="C:ubiquinone biosynthesis complex"/>
    <property type="evidence" value="ECO:0007669"/>
    <property type="project" value="UniProtKB-ARBA"/>
</dbReference>
<dbReference type="Gene3D" id="3.50.50.60">
    <property type="entry name" value="FAD/NAD(P)-binding domain"/>
    <property type="match status" value="2"/>
</dbReference>
<evidence type="ECO:0000259" key="9">
    <source>
        <dbReference type="Pfam" id="PF01494"/>
    </source>
</evidence>
<dbReference type="GO" id="GO:0019168">
    <property type="term" value="F:2-polyprenylphenol 6-hydroxylase activity"/>
    <property type="evidence" value="ECO:0007669"/>
    <property type="project" value="TreeGrafter"/>
</dbReference>
<evidence type="ECO:0000256" key="6">
    <source>
        <dbReference type="ARBA" id="ARBA00023002"/>
    </source>
</evidence>
<keyword evidence="7" id="KW-0503">Monooxygenase</keyword>
<organism evidence="10 11">
    <name type="scientific">Vreelandella zhuhanensis</name>
    <dbReference type="NCBI Taxonomy" id="2684210"/>
    <lineage>
        <taxon>Bacteria</taxon>
        <taxon>Pseudomonadati</taxon>
        <taxon>Pseudomonadota</taxon>
        <taxon>Gammaproteobacteria</taxon>
        <taxon>Oceanospirillales</taxon>
        <taxon>Halomonadaceae</taxon>
        <taxon>Vreelandella</taxon>
    </lineage>
</organism>
<keyword evidence="5" id="KW-0274">FAD</keyword>
<evidence type="ECO:0000313" key="11">
    <source>
        <dbReference type="Proteomes" id="UP000437638"/>
    </source>
</evidence>
<dbReference type="AlphaFoldDB" id="A0A7X3H2K1"/>
<accession>A0A7X3H2K1</accession>
<name>A0A7X3H2K1_9GAMM</name>
<evidence type="ECO:0000256" key="2">
    <source>
        <dbReference type="ARBA" id="ARBA00004749"/>
    </source>
</evidence>
<dbReference type="InterPro" id="IPR010971">
    <property type="entry name" value="UbiH/COQ6"/>
</dbReference>
<proteinExistence type="inferred from homology"/>
<evidence type="ECO:0000313" key="10">
    <source>
        <dbReference type="EMBL" id="MWJ29164.1"/>
    </source>
</evidence>
<evidence type="ECO:0000256" key="7">
    <source>
        <dbReference type="ARBA" id="ARBA00023033"/>
    </source>
</evidence>
<comment type="subunit">
    <text evidence="8">Component of the Ubi complex metabolon, which regroups five ubiquinone biosynthesis proteins (UbiE, UbiF, UbiG, UbiH and UbiI) and two accessory factors (UbiK and the lipid-binding protein UbiJ).</text>
</comment>
<keyword evidence="11" id="KW-1185">Reference proteome</keyword>
<evidence type="ECO:0000256" key="8">
    <source>
        <dbReference type="ARBA" id="ARBA00065734"/>
    </source>
</evidence>
<dbReference type="RefSeq" id="WP_160419509.1">
    <property type="nucleotide sequence ID" value="NZ_WTKP01000010.1"/>
</dbReference>
<dbReference type="InterPro" id="IPR002938">
    <property type="entry name" value="FAD-bd"/>
</dbReference>
<comment type="cofactor">
    <cofactor evidence="1">
        <name>FAD</name>
        <dbReference type="ChEBI" id="CHEBI:57692"/>
    </cofactor>
</comment>
<keyword evidence="6" id="KW-0560">Oxidoreductase</keyword>
<dbReference type="PANTHER" id="PTHR43876:SF7">
    <property type="entry name" value="UBIQUINONE BIOSYNTHESIS MONOOXYGENASE COQ6, MITOCHONDRIAL"/>
    <property type="match status" value="1"/>
</dbReference>
<dbReference type="PROSITE" id="PS01304">
    <property type="entry name" value="UBIH"/>
    <property type="match status" value="1"/>
</dbReference>
<feature type="domain" description="FAD-binding" evidence="9">
    <location>
        <begin position="12"/>
        <end position="355"/>
    </location>
</feature>
<dbReference type="GO" id="GO:0071949">
    <property type="term" value="F:FAD binding"/>
    <property type="evidence" value="ECO:0007669"/>
    <property type="project" value="InterPro"/>
</dbReference>
<dbReference type="InterPro" id="IPR018168">
    <property type="entry name" value="Ubi_Hdrlase_CS"/>
</dbReference>
<dbReference type="EMBL" id="WTKP01000010">
    <property type="protein sequence ID" value="MWJ29164.1"/>
    <property type="molecule type" value="Genomic_DNA"/>
</dbReference>
<sequence>MTEEANAEAAYFDVIVVGGGMVGAALTTLLAEAGMQVAMVEARPAPLGLENVGTGLPAPRVSALTPVSQRLLTHLGAWPLMQAKRVTPYRYMQVWDAEGSGEVKFSAEQAGVTVLGHIVENDVTQAALETRLARHSQAHLYYAAKVSALHSSSTGARRLVLDDGRELEAPLIVAADGAHSSLRRMAGISVSREDTGQYAVVTTIRCAKPHGGNARQAFLAGSPLAFLPLTVDGDEHYCSIVWSTSAEHAEALCAMSRAELGDALSAAFGEHSGEVQVCDDARCFPLIQRHAHHYVLNGLALVGDAAHSIHPLAGQGVNLGFMDAAVLAEEVVTAWRRGAPWGDARILARYERRRRWDNTSMLALMMGFRQLFGARHPVVTLVRNLGLNSVDRVSLIKRLLMRQATGERGRLPASCR</sequence>
<evidence type="ECO:0000256" key="5">
    <source>
        <dbReference type="ARBA" id="ARBA00022827"/>
    </source>
</evidence>
<evidence type="ECO:0000256" key="3">
    <source>
        <dbReference type="ARBA" id="ARBA00005349"/>
    </source>
</evidence>
<reference evidence="10 11" key="1">
    <citation type="submission" date="2019-12" db="EMBL/GenBank/DDBJ databases">
        <title>Halomonas rutogse sp. nov. isolated from two lakes on Tibetan Plateau.</title>
        <authorList>
            <person name="Gao P."/>
        </authorList>
    </citation>
    <scope>NUCLEOTIDE SEQUENCE [LARGE SCALE GENOMIC DNA]</scope>
    <source>
        <strain evidence="10 11">ZH2S</strain>
    </source>
</reference>
<dbReference type="Pfam" id="PF01494">
    <property type="entry name" value="FAD_binding_3"/>
    <property type="match status" value="1"/>
</dbReference>
<dbReference type="PRINTS" id="PR00420">
    <property type="entry name" value="RNGMNOXGNASE"/>
</dbReference>
<comment type="pathway">
    <text evidence="2">Cofactor biosynthesis; ubiquinone biosynthesis.</text>
</comment>
<comment type="caution">
    <text evidence="10">The sequence shown here is derived from an EMBL/GenBank/DDBJ whole genome shotgun (WGS) entry which is preliminary data.</text>
</comment>